<comment type="caution">
    <text evidence="1">The sequence shown here is derived from an EMBL/GenBank/DDBJ whole genome shotgun (WGS) entry which is preliminary data.</text>
</comment>
<dbReference type="Proteomes" id="UP001217918">
    <property type="component" value="Unassembled WGS sequence"/>
</dbReference>
<accession>A0AAD9I0G8</accession>
<evidence type="ECO:0000313" key="2">
    <source>
        <dbReference type="Proteomes" id="UP001217918"/>
    </source>
</evidence>
<gene>
    <name evidence="1" type="ORF">P8C59_003562</name>
</gene>
<protein>
    <submittedName>
        <fullName evidence="1">Uncharacterized protein</fullName>
    </submittedName>
</protein>
<evidence type="ECO:0000313" key="1">
    <source>
        <dbReference type="EMBL" id="KAK2068948.1"/>
    </source>
</evidence>
<dbReference type="AlphaFoldDB" id="A0AAD9I0G8"/>
<sequence>MLILHRLHRPVDHHPFNEIARGISALAMSQPALHFGSSLLEKFLMGDPGKGLKLPDGPLLNMTTMRRVLRALRTGGKNGKGGGSEMIEPARMVEMLEKAYELRANMRRGGRNSDTLWSRVRASLPWAVVLSIQDLRSLGLGLVDAAALFTKTHARGVRGGIGAIAAAAQKLHGAMTEHEKRRVRIPRGINIFQVPAHTEAGEPLHGDVQRALFPIQQTQINGGRLGLTALEERLCRAWLDQNGRSDKDAIVPLEHLNAIRARARELEAGAQTGDGY</sequence>
<keyword evidence="2" id="KW-1185">Reference proteome</keyword>
<organism evidence="1 2">
    <name type="scientific">Phyllachora maydis</name>
    <dbReference type="NCBI Taxonomy" id="1825666"/>
    <lineage>
        <taxon>Eukaryota</taxon>
        <taxon>Fungi</taxon>
        <taxon>Dikarya</taxon>
        <taxon>Ascomycota</taxon>
        <taxon>Pezizomycotina</taxon>
        <taxon>Sordariomycetes</taxon>
        <taxon>Sordariomycetidae</taxon>
        <taxon>Phyllachorales</taxon>
        <taxon>Phyllachoraceae</taxon>
        <taxon>Phyllachora</taxon>
    </lineage>
</organism>
<dbReference type="EMBL" id="JAQQPM010000002">
    <property type="protein sequence ID" value="KAK2068948.1"/>
    <property type="molecule type" value="Genomic_DNA"/>
</dbReference>
<name>A0AAD9I0G8_9PEZI</name>
<reference evidence="1" key="1">
    <citation type="journal article" date="2023" name="Mol. Plant Microbe Interact.">
        <title>Elucidating the Obligate Nature and Biological Capacity of an Invasive Fungal Corn Pathogen.</title>
        <authorList>
            <person name="MacCready J.S."/>
            <person name="Roggenkamp E.M."/>
            <person name="Gdanetz K."/>
            <person name="Chilvers M.I."/>
        </authorList>
    </citation>
    <scope>NUCLEOTIDE SEQUENCE</scope>
    <source>
        <strain evidence="1">PM02</strain>
    </source>
</reference>
<proteinExistence type="predicted"/>